<evidence type="ECO:0000313" key="2">
    <source>
        <dbReference type="Proteomes" id="UP000826462"/>
    </source>
</evidence>
<dbReference type="Proteomes" id="UP000826462">
    <property type="component" value="Chromosome 2"/>
</dbReference>
<sequence length="454" mass="49563">MRNLFPDPICWFDGMPLLPQHFQTQALHAAGHAALLAGAARPHFWGVLALEHEPAGLAEGLVRITALDAVLADGLPIRHSADDPVLQVDVRAAFTAPDQTVTVYLAVPPLYRGGQIDRRGARYRQHESADVPDLNAGADPANVVTWRPRLHLMTDLGNHEYDRLPLMRLRQQGGGVALTEYAPPCPIVKPDTPLGQRVMRMVLRAREKCVFLAGRLDAARHAGELDDAAQIERQLSALWMRLPEVEAALLSRAAHPVDLHRTLAGMAGSLASLRPERGVPGFAPFDYMELLASYEPLLDWIDDALSTVRQGYRVRQFSEEAGGFWIGPPFDNGTPQPELVIGLRMPADAGERDAGAWLDQTVIASRQHVPTLARQRMRGLARRRLAREERAAYSAGDDTAMFALVLDAAWFDPTEPLVIDVRAGSAGVAPWAVQLFTPGADAADGAAHEGREGQ</sequence>
<accession>A0ABX8URF9</accession>
<dbReference type="EMBL" id="CP080096">
    <property type="protein sequence ID" value="QYD71593.1"/>
    <property type="molecule type" value="Genomic_DNA"/>
</dbReference>
<gene>
    <name evidence="1" type="primary">tssK</name>
    <name evidence="1" type="ORF">KZJ38_31810</name>
</gene>
<dbReference type="PANTHER" id="PTHR35566">
    <property type="entry name" value="BLR3599 PROTEIN"/>
    <property type="match status" value="1"/>
</dbReference>
<name>A0ABX8URF9_9BURK</name>
<organism evidence="1 2">
    <name type="scientific">Paraburkholderia edwinii</name>
    <dbReference type="NCBI Taxonomy" id="2861782"/>
    <lineage>
        <taxon>Bacteria</taxon>
        <taxon>Pseudomonadati</taxon>
        <taxon>Pseudomonadota</taxon>
        <taxon>Betaproteobacteria</taxon>
        <taxon>Burkholderiales</taxon>
        <taxon>Burkholderiaceae</taxon>
        <taxon>Paraburkholderia</taxon>
    </lineage>
</organism>
<evidence type="ECO:0000313" key="1">
    <source>
        <dbReference type="EMBL" id="QYD71593.1"/>
    </source>
</evidence>
<reference evidence="1 2" key="1">
    <citation type="submission" date="2021-07" db="EMBL/GenBank/DDBJ databases">
        <title>Paraburkholderia edwinii protects Aspergillus sp. from phenazines by acting as a toxin sponge.</title>
        <authorList>
            <person name="Dahlstrom K.M."/>
            <person name="Newman D.K."/>
        </authorList>
    </citation>
    <scope>NUCLEOTIDE SEQUENCE [LARGE SCALE GENOMIC DNA]</scope>
    <source>
        <strain evidence="1 2">Pe01</strain>
    </source>
</reference>
<proteinExistence type="predicted"/>
<dbReference type="RefSeq" id="WP_219801021.1">
    <property type="nucleotide sequence ID" value="NZ_CP080096.1"/>
</dbReference>
<dbReference type="Pfam" id="PF05936">
    <property type="entry name" value="T6SS_VasE"/>
    <property type="match status" value="1"/>
</dbReference>
<dbReference type="InterPro" id="IPR010263">
    <property type="entry name" value="T6SS_TssK"/>
</dbReference>
<protein>
    <submittedName>
        <fullName evidence="1">Type VI secretion system baseplate subunit TssK</fullName>
    </submittedName>
</protein>
<keyword evidence="2" id="KW-1185">Reference proteome</keyword>
<dbReference type="NCBIfam" id="TIGR03353">
    <property type="entry name" value="VI_chp_4"/>
    <property type="match status" value="1"/>
</dbReference>
<dbReference type="PANTHER" id="PTHR35566:SF1">
    <property type="entry name" value="TYPE VI SECRETION SYSTEM BASEPLATE COMPONENT TSSK1"/>
    <property type="match status" value="1"/>
</dbReference>